<reference evidence="2 3" key="1">
    <citation type="submission" date="2016-10" db="EMBL/GenBank/DDBJ databases">
        <authorList>
            <person name="de Groot N.N."/>
        </authorList>
    </citation>
    <scope>NUCLEOTIDE SEQUENCE [LARGE SCALE GENOMIC DNA]</scope>
    <source>
        <strain evidence="2 3">DSM 19219</strain>
    </source>
</reference>
<dbReference type="InterPro" id="IPR007345">
    <property type="entry name" value="Polysacch_pyruvyl_Trfase"/>
</dbReference>
<dbReference type="PANTHER" id="PTHR36836">
    <property type="entry name" value="COLANIC ACID BIOSYNTHESIS PROTEIN WCAK"/>
    <property type="match status" value="1"/>
</dbReference>
<keyword evidence="3" id="KW-1185">Reference proteome</keyword>
<evidence type="ECO:0000259" key="1">
    <source>
        <dbReference type="Pfam" id="PF04230"/>
    </source>
</evidence>
<name>A0A1H3CH43_9GAMM</name>
<accession>A0A1H3CH43</accession>
<gene>
    <name evidence="2" type="ORF">SAMN05443545_10612</name>
</gene>
<dbReference type="EMBL" id="FNNI01000006">
    <property type="protein sequence ID" value="SDX53425.1"/>
    <property type="molecule type" value="Genomic_DNA"/>
</dbReference>
<sequence length="383" mass="41955">MKICLVNDTSDDSNWGGKATSHALRALIDDTGGQVEATIYQYRLATPQPDDVSESDAFLSSGMASKDVAPLCWAAFDECATQVLNGEWFPSIYRELSECDVVLINGEGCIYDRTRQSRMIYFIAYFAKHCLDKPTAIVNHSIVLNDPVLMEIAVNVYPMLDDVVFREPDSALACPGAAGHVGADAAYIHLPRPVAAWNGTLGDGFDPERPYVCLGGGSVFFRGLRPGYDPLPGVMQLCERFRNDVGQVVLTASSHKDLSLMTPVSRELGLPLIDIGQSVQEAVDVLGHAGVYVGARWHPGIFAHRGGTPVVAWTEHTPKMTAFLKQAELSQRTFDPFRIGEQLDDIVSLAATYLDAGHELRDRLRVGAQRLAYKTRDNVRLLG</sequence>
<dbReference type="RefSeq" id="WP_175529832.1">
    <property type="nucleotide sequence ID" value="NZ_BMXH01000010.1"/>
</dbReference>
<dbReference type="AlphaFoldDB" id="A0A1H3CH43"/>
<organism evidence="2 3">
    <name type="scientific">Aidingimonas halophila</name>
    <dbReference type="NCBI Taxonomy" id="574349"/>
    <lineage>
        <taxon>Bacteria</taxon>
        <taxon>Pseudomonadati</taxon>
        <taxon>Pseudomonadota</taxon>
        <taxon>Gammaproteobacteria</taxon>
        <taxon>Oceanospirillales</taxon>
        <taxon>Halomonadaceae</taxon>
        <taxon>Aidingimonas</taxon>
    </lineage>
</organism>
<evidence type="ECO:0000313" key="3">
    <source>
        <dbReference type="Proteomes" id="UP000198500"/>
    </source>
</evidence>
<dbReference type="STRING" id="574349.SAMN05443545_10612"/>
<dbReference type="PANTHER" id="PTHR36836:SF1">
    <property type="entry name" value="COLANIC ACID BIOSYNTHESIS PROTEIN WCAK"/>
    <property type="match status" value="1"/>
</dbReference>
<feature type="domain" description="Polysaccharide pyruvyl transferase" evidence="1">
    <location>
        <begin position="75"/>
        <end position="312"/>
    </location>
</feature>
<dbReference type="Proteomes" id="UP000198500">
    <property type="component" value="Unassembled WGS sequence"/>
</dbReference>
<protein>
    <submittedName>
        <fullName evidence="2">Polysaccharide pyruvyl transferase family protein WcaK</fullName>
    </submittedName>
</protein>
<evidence type="ECO:0000313" key="2">
    <source>
        <dbReference type="EMBL" id="SDX53425.1"/>
    </source>
</evidence>
<dbReference type="GO" id="GO:0016740">
    <property type="term" value="F:transferase activity"/>
    <property type="evidence" value="ECO:0007669"/>
    <property type="project" value="UniProtKB-KW"/>
</dbReference>
<keyword evidence="2" id="KW-0808">Transferase</keyword>
<dbReference type="Pfam" id="PF04230">
    <property type="entry name" value="PS_pyruv_trans"/>
    <property type="match status" value="1"/>
</dbReference>
<proteinExistence type="predicted"/>